<evidence type="ECO:0000313" key="1">
    <source>
        <dbReference type="EMBL" id="RAI84690.1"/>
    </source>
</evidence>
<dbReference type="Proteomes" id="UP000249610">
    <property type="component" value="Unassembled WGS sequence"/>
</dbReference>
<sequence>MRRKSLGLLLIAVIFPLLSYSQNFSLIEPNIKELKADLGKSDFVEDIFYLYLTRNYKVESEKFEIKNFEYPDYGICSFKQSFHFGISYYSYKCDEAGGLTTELTLPKIDVADLKNWIEKIYYADLTEIPNEWYEDGVTYGPIDREVGCYYQIMLENESWIVSAYCGC</sequence>
<name>A0A327NXH4_9BACT</name>
<comment type="caution">
    <text evidence="1">The sequence shown here is derived from an EMBL/GenBank/DDBJ whole genome shotgun (WGS) entry which is preliminary data.</text>
</comment>
<dbReference type="AlphaFoldDB" id="A0A327NXH4"/>
<reference evidence="1 2" key="1">
    <citation type="submission" date="2018-06" db="EMBL/GenBank/DDBJ databases">
        <title>Genomic Encyclopedia of Archaeal and Bacterial Type Strains, Phase II (KMG-II): from individual species to whole genera.</title>
        <authorList>
            <person name="Goeker M."/>
        </authorList>
    </citation>
    <scope>NUCLEOTIDE SEQUENCE [LARGE SCALE GENOMIC DNA]</scope>
    <source>
        <strain evidence="1 2">DSM 23446</strain>
    </source>
</reference>
<organism evidence="1 2">
    <name type="scientific">Algoriphagus yeomjeoni</name>
    <dbReference type="NCBI Taxonomy" id="291403"/>
    <lineage>
        <taxon>Bacteria</taxon>
        <taxon>Pseudomonadati</taxon>
        <taxon>Bacteroidota</taxon>
        <taxon>Cytophagia</taxon>
        <taxon>Cytophagales</taxon>
        <taxon>Cyclobacteriaceae</taxon>
        <taxon>Algoriphagus</taxon>
    </lineage>
</organism>
<dbReference type="EMBL" id="QLLK01000016">
    <property type="protein sequence ID" value="RAI84690.1"/>
    <property type="molecule type" value="Genomic_DNA"/>
</dbReference>
<keyword evidence="2" id="KW-1185">Reference proteome</keyword>
<gene>
    <name evidence="1" type="ORF">LV83_03947</name>
</gene>
<evidence type="ECO:0000313" key="2">
    <source>
        <dbReference type="Proteomes" id="UP000249610"/>
    </source>
</evidence>
<protein>
    <submittedName>
        <fullName evidence="1">Uncharacterized protein</fullName>
    </submittedName>
</protein>
<proteinExistence type="predicted"/>
<accession>A0A327NXH4</accession>
<dbReference type="OrthoDB" id="1429481at2"/>
<dbReference type="RefSeq" id="WP_111613256.1">
    <property type="nucleotide sequence ID" value="NZ_QLLK01000016.1"/>
</dbReference>